<accession>A0ABT3NDX3</accession>
<dbReference type="RefSeq" id="WP_265426334.1">
    <property type="nucleotide sequence ID" value="NZ_JAPFPW010000037.1"/>
</dbReference>
<evidence type="ECO:0000313" key="3">
    <source>
        <dbReference type="Proteomes" id="UP001209681"/>
    </source>
</evidence>
<dbReference type="Gene3D" id="3.40.50.1820">
    <property type="entry name" value="alpha/beta hydrolase"/>
    <property type="match status" value="1"/>
</dbReference>
<feature type="domain" description="AB hydrolase-1" evidence="1">
    <location>
        <begin position="30"/>
        <end position="279"/>
    </location>
</feature>
<dbReference type="EMBL" id="JAPFPW010000037">
    <property type="protein sequence ID" value="MCW7755386.1"/>
    <property type="molecule type" value="Genomic_DNA"/>
</dbReference>
<keyword evidence="3" id="KW-1185">Reference proteome</keyword>
<dbReference type="SUPFAM" id="SSF53474">
    <property type="entry name" value="alpha/beta-Hydrolases"/>
    <property type="match status" value="1"/>
</dbReference>
<dbReference type="Proteomes" id="UP001209681">
    <property type="component" value="Unassembled WGS sequence"/>
</dbReference>
<protein>
    <submittedName>
        <fullName evidence="2">Alpha/beta hydrolase</fullName>
    </submittedName>
</protein>
<reference evidence="2 3" key="1">
    <citation type="submission" date="2022-11" db="EMBL/GenBank/DDBJ databases">
        <title>Desulfobotulus tamanensis H1 sp. nov. - anaerobic, alkaliphilic, sulphate reducing bacterium isolated from terrestrial mud volcano.</title>
        <authorList>
            <person name="Frolova A."/>
            <person name="Merkel A.Y."/>
            <person name="Slobodkin A.I."/>
        </authorList>
    </citation>
    <scope>NUCLEOTIDE SEQUENCE [LARGE SCALE GENOMIC DNA]</scope>
    <source>
        <strain evidence="2 3">H1</strain>
    </source>
</reference>
<gene>
    <name evidence="2" type="ORF">OOT00_15495</name>
</gene>
<sequence length="296" mass="33872">MTNDFQDLFFPAESGDLHMLQGPARGKNSLFFLHGNSLCAAAYLPMLNSLYSYGYGFLAADIRGHGLSTREGTLPLNNWKLFIDDLALILQKNEACPITAIGHSMGGFFIYAAAARFPELFSRIILLDPVIFPARHILLFRILQTLKIKNGFSLPRKTRKKRNIFPDRESAERHYKGKGMFRLWHQESLHGFLSQGLRASSENGYELSCMPELEARFYESVPMDTWHYARRISCPVHIIRGENSHLFSEDAALRLTREIPFCTLETLPRIGHFFPLEEPKLCARHIHKVLCRSSFP</sequence>
<dbReference type="Pfam" id="PF00561">
    <property type="entry name" value="Abhydrolase_1"/>
    <property type="match status" value="1"/>
</dbReference>
<name>A0ABT3NDX3_9BACT</name>
<dbReference type="InterPro" id="IPR000073">
    <property type="entry name" value="AB_hydrolase_1"/>
</dbReference>
<dbReference type="InterPro" id="IPR050266">
    <property type="entry name" value="AB_hydrolase_sf"/>
</dbReference>
<dbReference type="PRINTS" id="PR00111">
    <property type="entry name" value="ABHYDROLASE"/>
</dbReference>
<evidence type="ECO:0000259" key="1">
    <source>
        <dbReference type="Pfam" id="PF00561"/>
    </source>
</evidence>
<evidence type="ECO:0000313" key="2">
    <source>
        <dbReference type="EMBL" id="MCW7755386.1"/>
    </source>
</evidence>
<dbReference type="PANTHER" id="PTHR43798">
    <property type="entry name" value="MONOACYLGLYCEROL LIPASE"/>
    <property type="match status" value="1"/>
</dbReference>
<dbReference type="InterPro" id="IPR029058">
    <property type="entry name" value="AB_hydrolase_fold"/>
</dbReference>
<dbReference type="GO" id="GO:0016787">
    <property type="term" value="F:hydrolase activity"/>
    <property type="evidence" value="ECO:0007669"/>
    <property type="project" value="UniProtKB-KW"/>
</dbReference>
<organism evidence="2 3">
    <name type="scientific">Desulfobotulus pelophilus</name>
    <dbReference type="NCBI Taxonomy" id="2823377"/>
    <lineage>
        <taxon>Bacteria</taxon>
        <taxon>Pseudomonadati</taxon>
        <taxon>Thermodesulfobacteriota</taxon>
        <taxon>Desulfobacteria</taxon>
        <taxon>Desulfobacterales</taxon>
        <taxon>Desulfobacteraceae</taxon>
        <taxon>Desulfobotulus</taxon>
    </lineage>
</organism>
<keyword evidence="2" id="KW-0378">Hydrolase</keyword>
<proteinExistence type="predicted"/>
<comment type="caution">
    <text evidence="2">The sequence shown here is derived from an EMBL/GenBank/DDBJ whole genome shotgun (WGS) entry which is preliminary data.</text>
</comment>